<evidence type="ECO:0000313" key="6">
    <source>
        <dbReference type="Proteomes" id="UP000278036"/>
    </source>
</evidence>
<dbReference type="Proteomes" id="UP000274097">
    <property type="component" value="Unassembled WGS sequence"/>
</dbReference>
<dbReference type="Proteomes" id="UP000278036">
    <property type="component" value="Unassembled WGS sequence"/>
</dbReference>
<organism evidence="3 6">
    <name type="scientific">Teichococcus wenyumeiae</name>
    <dbReference type="NCBI Taxonomy" id="2478470"/>
    <lineage>
        <taxon>Bacteria</taxon>
        <taxon>Pseudomonadati</taxon>
        <taxon>Pseudomonadota</taxon>
        <taxon>Alphaproteobacteria</taxon>
        <taxon>Acetobacterales</taxon>
        <taxon>Roseomonadaceae</taxon>
        <taxon>Roseomonas</taxon>
    </lineage>
</organism>
<feature type="region of interest" description="Disordered" evidence="1">
    <location>
        <begin position="121"/>
        <end position="148"/>
    </location>
</feature>
<gene>
    <name evidence="3" type="ORF">D6Z83_11530</name>
    <name evidence="4" type="ORF">EBE87_13410</name>
</gene>
<dbReference type="Pfam" id="PF05239">
    <property type="entry name" value="PRC"/>
    <property type="match status" value="1"/>
</dbReference>
<dbReference type="InParanoid" id="A0A3A9JC28"/>
<dbReference type="PANTHER" id="PTHR36505:SF1">
    <property type="entry name" value="BLR1072 PROTEIN"/>
    <property type="match status" value="1"/>
</dbReference>
<dbReference type="AlphaFoldDB" id="A0A3A9JC28"/>
<dbReference type="InterPro" id="IPR011033">
    <property type="entry name" value="PRC_barrel-like_sf"/>
</dbReference>
<keyword evidence="5" id="KW-1185">Reference proteome</keyword>
<evidence type="ECO:0000256" key="1">
    <source>
        <dbReference type="SAM" id="MobiDB-lite"/>
    </source>
</evidence>
<dbReference type="Gene3D" id="2.30.30.240">
    <property type="entry name" value="PRC-barrel domain"/>
    <property type="match status" value="1"/>
</dbReference>
<proteinExistence type="predicted"/>
<comment type="caution">
    <text evidence="3">The sequence shown here is derived from an EMBL/GenBank/DDBJ whole genome shotgun (WGS) entry which is preliminary data.</text>
</comment>
<dbReference type="SUPFAM" id="SSF50346">
    <property type="entry name" value="PRC-barrel domain"/>
    <property type="match status" value="1"/>
</dbReference>
<reference evidence="3 6" key="1">
    <citation type="submission" date="2018-09" db="EMBL/GenBank/DDBJ databases">
        <title>Roseomonas sp. nov., isolated from feces of Tibetan antelopes in the Qinghai-Tibet plateau, China.</title>
        <authorList>
            <person name="Tian Z."/>
        </authorList>
    </citation>
    <scope>NUCLEOTIDE SEQUENCE [LARGE SCALE GENOMIC DNA]</scope>
    <source>
        <strain evidence="4 5">Z23</strain>
        <strain evidence="3 6">Z24</strain>
    </source>
</reference>
<evidence type="ECO:0000313" key="3">
    <source>
        <dbReference type="EMBL" id="RKK04042.1"/>
    </source>
</evidence>
<dbReference type="EMBL" id="RAQU01000059">
    <property type="protein sequence ID" value="RKK04042.1"/>
    <property type="molecule type" value="Genomic_DNA"/>
</dbReference>
<evidence type="ECO:0000313" key="4">
    <source>
        <dbReference type="EMBL" id="RMI20960.1"/>
    </source>
</evidence>
<name>A0A3A9JC28_9PROT</name>
<dbReference type="PANTHER" id="PTHR36505">
    <property type="entry name" value="BLR1072 PROTEIN"/>
    <property type="match status" value="1"/>
</dbReference>
<sequence length="233" mass="24061">MGDDGEGAAAARLGGGLAQRRLVVARSRGIGRLKVLQGWCSARASSEGWAAYSVAPARNLPGQGCHAGGAGAAATLAAQPGFPRRPPDRAAGCGKGSKGMVSRVSLSLLALLAATPALAQNAPADGGRQSPPGTAASSAPDATTRTLDSHRWRASELMEAKLYASTNETIGEIEDLIFTPEGGLTVIVSIDGFLGSTKKRVAVPYNQLQHSERWLLPGATKESVGQMPEFKFD</sequence>
<feature type="domain" description="PRC-barrel" evidence="2">
    <location>
        <begin position="153"/>
        <end position="206"/>
    </location>
</feature>
<evidence type="ECO:0000313" key="5">
    <source>
        <dbReference type="Proteomes" id="UP000274097"/>
    </source>
</evidence>
<dbReference type="EMBL" id="RFLX01000009">
    <property type="protein sequence ID" value="RMI20960.1"/>
    <property type="molecule type" value="Genomic_DNA"/>
</dbReference>
<protein>
    <submittedName>
        <fullName evidence="3">PRC-barrel domain containing protein</fullName>
    </submittedName>
</protein>
<evidence type="ECO:0000259" key="2">
    <source>
        <dbReference type="Pfam" id="PF05239"/>
    </source>
</evidence>
<accession>A0A3A9JC28</accession>
<dbReference type="InterPro" id="IPR027275">
    <property type="entry name" value="PRC-brl_dom"/>
</dbReference>
<feature type="compositionally biased region" description="Polar residues" evidence="1">
    <location>
        <begin position="131"/>
        <end position="146"/>
    </location>
</feature>